<reference evidence="1 2" key="1">
    <citation type="journal article" date="2020" name="Nature">
        <title>Six reference-quality genomes reveal evolution of bat adaptations.</title>
        <authorList>
            <person name="Jebb D."/>
            <person name="Huang Z."/>
            <person name="Pippel M."/>
            <person name="Hughes G.M."/>
            <person name="Lavrichenko K."/>
            <person name="Devanna P."/>
            <person name="Winkler S."/>
            <person name="Jermiin L.S."/>
            <person name="Skirmuntt E.C."/>
            <person name="Katzourakis A."/>
            <person name="Burkitt-Gray L."/>
            <person name="Ray D.A."/>
            <person name="Sullivan K.A.M."/>
            <person name="Roscito J.G."/>
            <person name="Kirilenko B.M."/>
            <person name="Davalos L.M."/>
            <person name="Corthals A.P."/>
            <person name="Power M.L."/>
            <person name="Jones G."/>
            <person name="Ransome R.D."/>
            <person name="Dechmann D.K.N."/>
            <person name="Locatelli A.G."/>
            <person name="Puechmaille S.J."/>
            <person name="Fedrigo O."/>
            <person name="Jarvis E.D."/>
            <person name="Hiller M."/>
            <person name="Vernes S.C."/>
            <person name="Myers E.W."/>
            <person name="Teeling E.C."/>
        </authorList>
    </citation>
    <scope>NUCLEOTIDE SEQUENCE [LARGE SCALE GENOMIC DNA]</scope>
    <source>
        <strain evidence="1">MRouAeg1</strain>
        <tissue evidence="1">Muscle</tissue>
    </source>
</reference>
<evidence type="ECO:0000313" key="1">
    <source>
        <dbReference type="EMBL" id="KAF6401400.1"/>
    </source>
</evidence>
<name>A0A7J8BSZ2_ROUAE</name>
<gene>
    <name evidence="1" type="ORF">HJG63_009510</name>
</gene>
<evidence type="ECO:0000313" key="2">
    <source>
        <dbReference type="Proteomes" id="UP000593571"/>
    </source>
</evidence>
<protein>
    <submittedName>
        <fullName evidence="1">Uncharacterized protein</fullName>
    </submittedName>
</protein>
<proteinExistence type="predicted"/>
<dbReference type="AlphaFoldDB" id="A0A7J8BSZ2"/>
<keyword evidence="2" id="KW-1185">Reference proteome</keyword>
<dbReference type="Proteomes" id="UP000593571">
    <property type="component" value="Unassembled WGS sequence"/>
</dbReference>
<dbReference type="EMBL" id="JACASE010000016">
    <property type="protein sequence ID" value="KAF6401400.1"/>
    <property type="molecule type" value="Genomic_DNA"/>
</dbReference>
<organism evidence="1 2">
    <name type="scientific">Rousettus aegyptiacus</name>
    <name type="common">Egyptian fruit bat</name>
    <name type="synonym">Pteropus aegyptiacus</name>
    <dbReference type="NCBI Taxonomy" id="9407"/>
    <lineage>
        <taxon>Eukaryota</taxon>
        <taxon>Metazoa</taxon>
        <taxon>Chordata</taxon>
        <taxon>Craniata</taxon>
        <taxon>Vertebrata</taxon>
        <taxon>Euteleostomi</taxon>
        <taxon>Mammalia</taxon>
        <taxon>Eutheria</taxon>
        <taxon>Laurasiatheria</taxon>
        <taxon>Chiroptera</taxon>
        <taxon>Yinpterochiroptera</taxon>
        <taxon>Pteropodoidea</taxon>
        <taxon>Pteropodidae</taxon>
        <taxon>Rousettinae</taxon>
        <taxon>Rousettus</taxon>
    </lineage>
</organism>
<accession>A0A7J8BSZ2</accession>
<sequence>MFLKKSQAPAAVFKRWCWMPPSCQRKLAVLPPIKRPAPQSQVAEFCLPPPCTRSRVPLGLPWVSRRRGQGDTCLKRGTSTAFASISSSALTQAGGCAWAERRASPGPHRAQPAPSVTGRGTVLQCGAQTSRYEAQRGRCGRQACAARLSCCGVWEEQNFCSPFL</sequence>
<comment type="caution">
    <text evidence="1">The sequence shown here is derived from an EMBL/GenBank/DDBJ whole genome shotgun (WGS) entry which is preliminary data.</text>
</comment>